<proteinExistence type="predicted"/>
<dbReference type="RefSeq" id="WP_034246649.1">
    <property type="nucleotide sequence ID" value="NZ_BJYK01000001.1"/>
</dbReference>
<evidence type="ECO:0000313" key="1">
    <source>
        <dbReference type="EMBL" id="GEN79531.1"/>
    </source>
</evidence>
<reference evidence="1 2" key="1">
    <citation type="submission" date="2019-07" db="EMBL/GenBank/DDBJ databases">
        <title>Whole genome shotgun sequence of Actinotalea fermentans NBRC 105374.</title>
        <authorList>
            <person name="Hosoyama A."/>
            <person name="Uohara A."/>
            <person name="Ohji S."/>
            <person name="Ichikawa N."/>
        </authorList>
    </citation>
    <scope>NUCLEOTIDE SEQUENCE [LARGE SCALE GENOMIC DNA]</scope>
    <source>
        <strain evidence="1 2">NBRC 105374</strain>
    </source>
</reference>
<protein>
    <recommendedName>
        <fullName evidence="3">Polyketide cyclase</fullName>
    </recommendedName>
</protein>
<accession>A0A511YWE3</accession>
<evidence type="ECO:0008006" key="3">
    <source>
        <dbReference type="Google" id="ProtNLM"/>
    </source>
</evidence>
<dbReference type="Proteomes" id="UP000321484">
    <property type="component" value="Unassembled WGS sequence"/>
</dbReference>
<gene>
    <name evidence="1" type="ORF">AFE02nite_12650</name>
</gene>
<keyword evidence="2" id="KW-1185">Reference proteome</keyword>
<comment type="caution">
    <text evidence="1">The sequence shown here is derived from an EMBL/GenBank/DDBJ whole genome shotgun (WGS) entry which is preliminary data.</text>
</comment>
<evidence type="ECO:0000313" key="2">
    <source>
        <dbReference type="Proteomes" id="UP000321484"/>
    </source>
</evidence>
<organism evidence="1 2">
    <name type="scientific">Actinotalea fermentans</name>
    <dbReference type="NCBI Taxonomy" id="43671"/>
    <lineage>
        <taxon>Bacteria</taxon>
        <taxon>Bacillati</taxon>
        <taxon>Actinomycetota</taxon>
        <taxon>Actinomycetes</taxon>
        <taxon>Micrococcales</taxon>
        <taxon>Cellulomonadaceae</taxon>
        <taxon>Actinotalea</taxon>
    </lineage>
</organism>
<dbReference type="InterPro" id="IPR023393">
    <property type="entry name" value="START-like_dom_sf"/>
</dbReference>
<dbReference type="AlphaFoldDB" id="A0A511YWE3"/>
<dbReference type="InterPro" id="IPR019587">
    <property type="entry name" value="Polyketide_cyclase/dehydratase"/>
</dbReference>
<dbReference type="Pfam" id="PF10604">
    <property type="entry name" value="Polyketide_cyc2"/>
    <property type="match status" value="1"/>
</dbReference>
<sequence>MTTRPAQTRPAQTRAFTHEHVVTAPPDALFPLLCPVLEYEWIPTWDCRLVHSVSGVAEHGCVFTTDFGTGEETWVCTTYRPPTAIEYTRFAQGGWVTMLSLALAPTGQGTALTVRQTYTAVAPEAEAVVAAMDEAVERSVWADLSRLASVYLATGSMGPA</sequence>
<dbReference type="EMBL" id="BJYK01000001">
    <property type="protein sequence ID" value="GEN79531.1"/>
    <property type="molecule type" value="Genomic_DNA"/>
</dbReference>
<dbReference type="Gene3D" id="3.30.530.20">
    <property type="match status" value="1"/>
</dbReference>
<dbReference type="SUPFAM" id="SSF55961">
    <property type="entry name" value="Bet v1-like"/>
    <property type="match status" value="1"/>
</dbReference>
<name>A0A511YWE3_9CELL</name>